<reference evidence="2 3" key="1">
    <citation type="submission" date="2020-11" db="EMBL/GenBank/DDBJ databases">
        <title>genome sequence of strain KACC 18849.</title>
        <authorList>
            <person name="Gao J."/>
            <person name="Zhang X."/>
        </authorList>
    </citation>
    <scope>NUCLEOTIDE SEQUENCE [LARGE SCALE GENOMIC DNA]</scope>
    <source>
        <strain evidence="2 3">KACC 18849</strain>
    </source>
</reference>
<evidence type="ECO:0008006" key="4">
    <source>
        <dbReference type="Google" id="ProtNLM"/>
    </source>
</evidence>
<keyword evidence="3" id="KW-1185">Reference proteome</keyword>
<keyword evidence="1" id="KW-0812">Transmembrane</keyword>
<comment type="caution">
    <text evidence="2">The sequence shown here is derived from an EMBL/GenBank/DDBJ whole genome shotgun (WGS) entry which is preliminary data.</text>
</comment>
<keyword evidence="1" id="KW-0472">Membrane</keyword>
<organism evidence="2 3">
    <name type="scientific">Caulobacter hibisci</name>
    <dbReference type="NCBI Taxonomy" id="2035993"/>
    <lineage>
        <taxon>Bacteria</taxon>
        <taxon>Pseudomonadati</taxon>
        <taxon>Pseudomonadota</taxon>
        <taxon>Alphaproteobacteria</taxon>
        <taxon>Caulobacterales</taxon>
        <taxon>Caulobacteraceae</taxon>
        <taxon>Caulobacter</taxon>
    </lineage>
</organism>
<proteinExistence type="predicted"/>
<evidence type="ECO:0000313" key="3">
    <source>
        <dbReference type="Proteomes" id="UP000639859"/>
    </source>
</evidence>
<protein>
    <recommendedName>
        <fullName evidence="4">UsfY protein</fullName>
    </recommendedName>
</protein>
<evidence type="ECO:0000256" key="1">
    <source>
        <dbReference type="SAM" id="Phobius"/>
    </source>
</evidence>
<dbReference type="RefSeq" id="WP_198574842.1">
    <property type="nucleotide sequence ID" value="NZ_JADWOX010000002.1"/>
</dbReference>
<dbReference type="EMBL" id="JADWOX010000002">
    <property type="protein sequence ID" value="MBI1682897.1"/>
    <property type="molecule type" value="Genomic_DNA"/>
</dbReference>
<evidence type="ECO:0000313" key="2">
    <source>
        <dbReference type="EMBL" id="MBI1682897.1"/>
    </source>
</evidence>
<gene>
    <name evidence="2" type="ORF">I4Q42_04360</name>
</gene>
<feature type="transmembrane region" description="Helical" evidence="1">
    <location>
        <begin position="55"/>
        <end position="76"/>
    </location>
</feature>
<dbReference type="Proteomes" id="UP000639859">
    <property type="component" value="Unassembled WGS sequence"/>
</dbReference>
<name>A0ABS0SW82_9CAUL</name>
<accession>A0ABS0SW82</accession>
<keyword evidence="1" id="KW-1133">Transmembrane helix</keyword>
<feature type="transmembrane region" description="Helical" evidence="1">
    <location>
        <begin position="21"/>
        <end position="43"/>
    </location>
</feature>
<sequence length="96" mass="10398">MNETERDRLARDRAEAYAPPPAGGALMAGVCGAALALVGVIVAARFYGWLVRDHIGLAAILVVGGFVVVCGGYLQLARTNRRARRAERLLIDREHR</sequence>